<accession>A0A0N4TMI4</accession>
<name>A0A0N4TMI4_BRUPA</name>
<organism evidence="3">
    <name type="scientific">Brugia pahangi</name>
    <name type="common">Filarial nematode worm</name>
    <dbReference type="NCBI Taxonomy" id="6280"/>
    <lineage>
        <taxon>Eukaryota</taxon>
        <taxon>Metazoa</taxon>
        <taxon>Ecdysozoa</taxon>
        <taxon>Nematoda</taxon>
        <taxon>Chromadorea</taxon>
        <taxon>Rhabditida</taxon>
        <taxon>Spirurina</taxon>
        <taxon>Spiruromorpha</taxon>
        <taxon>Filarioidea</taxon>
        <taxon>Onchocercidae</taxon>
        <taxon>Brugia</taxon>
    </lineage>
</organism>
<proteinExistence type="predicted"/>
<evidence type="ECO:0000313" key="2">
    <source>
        <dbReference type="Proteomes" id="UP000278627"/>
    </source>
</evidence>
<reference evidence="3" key="1">
    <citation type="submission" date="2017-02" db="UniProtKB">
        <authorList>
            <consortium name="WormBaseParasite"/>
        </authorList>
    </citation>
    <scope>IDENTIFICATION</scope>
</reference>
<evidence type="ECO:0000313" key="3">
    <source>
        <dbReference type="WBParaSite" id="BPAG_0000965801-mRNA-1"/>
    </source>
</evidence>
<reference evidence="1 2" key="2">
    <citation type="submission" date="2018-11" db="EMBL/GenBank/DDBJ databases">
        <authorList>
            <consortium name="Pathogen Informatics"/>
        </authorList>
    </citation>
    <scope>NUCLEOTIDE SEQUENCE [LARGE SCALE GENOMIC DNA]</scope>
</reference>
<dbReference type="EMBL" id="UZAD01013161">
    <property type="protein sequence ID" value="VDN90806.1"/>
    <property type="molecule type" value="Genomic_DNA"/>
</dbReference>
<gene>
    <name evidence="1" type="ORF">BPAG_LOCUS9620</name>
</gene>
<dbReference type="Proteomes" id="UP000278627">
    <property type="component" value="Unassembled WGS sequence"/>
</dbReference>
<dbReference type="AlphaFoldDB" id="A0A0N4TMI4"/>
<sequence>MVPIQLIHPFVITIYRIYRIDGNPIYTNGSQKTHQRILKCGPGCGMMTRNSVLKETALVKMKRFASASSASITSSAALRATLCVLSLLDDNYKHSSKTYSSWALMTGITNEKKRISRICTSALTHRQRWIQSPVLEH</sequence>
<protein>
    <submittedName>
        <fullName evidence="3">Secreted protein</fullName>
    </submittedName>
</protein>
<dbReference type="WBParaSite" id="BPAG_0000965801-mRNA-1">
    <property type="protein sequence ID" value="BPAG_0000965801-mRNA-1"/>
    <property type="gene ID" value="BPAG_0000965801"/>
</dbReference>
<evidence type="ECO:0000313" key="1">
    <source>
        <dbReference type="EMBL" id="VDN90806.1"/>
    </source>
</evidence>
<keyword evidence="2" id="KW-1185">Reference proteome</keyword>